<evidence type="ECO:0000313" key="2">
    <source>
        <dbReference type="Proteomes" id="UP001497535"/>
    </source>
</evidence>
<reference evidence="1" key="1">
    <citation type="submission" date="2023-11" db="EMBL/GenBank/DDBJ databases">
        <authorList>
            <person name="Poullet M."/>
        </authorList>
    </citation>
    <scope>NUCLEOTIDE SEQUENCE</scope>
    <source>
        <strain evidence="1">E1834</strain>
    </source>
</reference>
<name>A0ACB0Z480_MELEN</name>
<evidence type="ECO:0000313" key="1">
    <source>
        <dbReference type="EMBL" id="CAK5073704.1"/>
    </source>
</evidence>
<dbReference type="EMBL" id="CAVMJV010000024">
    <property type="protein sequence ID" value="CAK5073704.1"/>
    <property type="molecule type" value="Genomic_DNA"/>
</dbReference>
<comment type="caution">
    <text evidence="1">The sequence shown here is derived from an EMBL/GenBank/DDBJ whole genome shotgun (WGS) entry which is preliminary data.</text>
</comment>
<gene>
    <name evidence="1" type="ORF">MENTE1834_LOCUS20391</name>
</gene>
<proteinExistence type="predicted"/>
<organism evidence="1 2">
    <name type="scientific">Meloidogyne enterolobii</name>
    <name type="common">Root-knot nematode worm</name>
    <name type="synonym">Meloidogyne mayaguensis</name>
    <dbReference type="NCBI Taxonomy" id="390850"/>
    <lineage>
        <taxon>Eukaryota</taxon>
        <taxon>Metazoa</taxon>
        <taxon>Ecdysozoa</taxon>
        <taxon>Nematoda</taxon>
        <taxon>Chromadorea</taxon>
        <taxon>Rhabditida</taxon>
        <taxon>Tylenchina</taxon>
        <taxon>Tylenchomorpha</taxon>
        <taxon>Tylenchoidea</taxon>
        <taxon>Meloidogynidae</taxon>
        <taxon>Meloidogyninae</taxon>
        <taxon>Meloidogyne</taxon>
    </lineage>
</organism>
<keyword evidence="2" id="KW-1185">Reference proteome</keyword>
<sequence length="345" mass="39373">MFIRSLSKEFVDALKLPFITHYSPFSHCSNSLLSINSSLKYIRYSSNSSSNENYLGPDYFEGLYFDGEIPKNKILKKWTRSSGPGGANVNANSTKAEIRFSLSEADWLPKKVRERLQQKYSGNINNNKEFFLTSMRTRSSKNAGNLFLKNIWRKLKKEKNLLDKLDWRLKNVFLMISNDSLINREEQQPITITSVQYVEDMDGDVDKNRKNQSKKLKANTCGQQQSDKLNNEAINTNNNSGVKRSPFGILSRANRLLIMLGMTFFYFLIELVFGYVSHSMALIADSFHMMSDVMALTIAFGCLKIAERSRSAKNTFGWVRAEVLGALVNGVFLLALCFTIFIEVF</sequence>
<accession>A0ACB0Z480</accession>
<protein>
    <submittedName>
        <fullName evidence="1">Uncharacterized protein</fullName>
    </submittedName>
</protein>
<dbReference type="Proteomes" id="UP001497535">
    <property type="component" value="Unassembled WGS sequence"/>
</dbReference>